<dbReference type="InterPro" id="IPR029033">
    <property type="entry name" value="His_PPase_superfam"/>
</dbReference>
<dbReference type="SUPFAM" id="SSF53254">
    <property type="entry name" value="Phosphoglycerate mutase-like"/>
    <property type="match status" value="1"/>
</dbReference>
<dbReference type="GO" id="GO:0016791">
    <property type="term" value="F:phosphatase activity"/>
    <property type="evidence" value="ECO:0007669"/>
    <property type="project" value="TreeGrafter"/>
</dbReference>
<dbReference type="InterPro" id="IPR013078">
    <property type="entry name" value="His_Pase_superF_clade-1"/>
</dbReference>
<evidence type="ECO:0000313" key="3">
    <source>
        <dbReference type="Proteomes" id="UP000177383"/>
    </source>
</evidence>
<comment type="caution">
    <text evidence="2">The sequence shown here is derived from an EMBL/GenBank/DDBJ whole genome shotgun (WGS) entry which is preliminary data.</text>
</comment>
<gene>
    <name evidence="2" type="ORF">A2773_04965</name>
</gene>
<protein>
    <recommendedName>
        <fullName evidence="4">Phosphoglycerate mutase</fullName>
    </recommendedName>
</protein>
<feature type="binding site" evidence="1">
    <location>
        <position position="60"/>
    </location>
    <ligand>
        <name>substrate</name>
    </ligand>
</feature>
<reference evidence="2 3" key="1">
    <citation type="journal article" date="2016" name="Nat. Commun.">
        <title>Thousands of microbial genomes shed light on interconnected biogeochemical processes in an aquifer system.</title>
        <authorList>
            <person name="Anantharaman K."/>
            <person name="Brown C.T."/>
            <person name="Hug L.A."/>
            <person name="Sharon I."/>
            <person name="Castelle C.J."/>
            <person name="Probst A.J."/>
            <person name="Thomas B.C."/>
            <person name="Singh A."/>
            <person name="Wilkins M.J."/>
            <person name="Karaoz U."/>
            <person name="Brodie E.L."/>
            <person name="Williams K.H."/>
            <person name="Hubbard S.S."/>
            <person name="Banfield J.F."/>
        </authorList>
    </citation>
    <scope>NUCLEOTIDE SEQUENCE [LARGE SCALE GENOMIC DNA]</scope>
</reference>
<name>A0A1F5ZRS6_9BACT</name>
<dbReference type="PANTHER" id="PTHR48100:SF1">
    <property type="entry name" value="HISTIDINE PHOSPHATASE FAMILY PROTEIN-RELATED"/>
    <property type="match status" value="1"/>
</dbReference>
<sequence>MKKTVIYFIRHGEVHNPKNVLYGRLPKFPLTPKGREDIKLLAQRLKNEGITHIYTSPMRRTRETAQIISEVLRIKPQISLYLIETYDIHRGMPSSIFRQKIEPKLYSRKYILKGQESIESQAERMLKFINKVKKLHKGEKVIAVSHGDPIMITKAHLSGEKFTYDYKKENYIKKGDYFILEINGGYKWTK</sequence>
<dbReference type="Gene3D" id="3.40.50.1240">
    <property type="entry name" value="Phosphoglycerate mutase-like"/>
    <property type="match status" value="1"/>
</dbReference>
<dbReference type="InterPro" id="IPR050275">
    <property type="entry name" value="PGM_Phosphatase"/>
</dbReference>
<organism evidence="2 3">
    <name type="scientific">Candidatus Gottesmanbacteria bacterium RIFCSPHIGHO2_01_FULL_39_10</name>
    <dbReference type="NCBI Taxonomy" id="1798375"/>
    <lineage>
        <taxon>Bacteria</taxon>
        <taxon>Candidatus Gottesmaniibacteriota</taxon>
    </lineage>
</organism>
<dbReference type="Pfam" id="PF00300">
    <property type="entry name" value="His_Phos_1"/>
    <property type="match status" value="1"/>
</dbReference>
<proteinExistence type="predicted"/>
<evidence type="ECO:0000256" key="1">
    <source>
        <dbReference type="PIRSR" id="PIRSR613078-2"/>
    </source>
</evidence>
<accession>A0A1F5ZRS6</accession>
<evidence type="ECO:0000313" key="2">
    <source>
        <dbReference type="EMBL" id="OGG15206.1"/>
    </source>
</evidence>
<dbReference type="GO" id="GO:0005737">
    <property type="term" value="C:cytoplasm"/>
    <property type="evidence" value="ECO:0007669"/>
    <property type="project" value="TreeGrafter"/>
</dbReference>
<dbReference type="CDD" id="cd07067">
    <property type="entry name" value="HP_PGM_like"/>
    <property type="match status" value="1"/>
</dbReference>
<dbReference type="PANTHER" id="PTHR48100">
    <property type="entry name" value="BROAD-SPECIFICITY PHOSPHATASE YOR283W-RELATED"/>
    <property type="match status" value="1"/>
</dbReference>
<dbReference type="Proteomes" id="UP000177383">
    <property type="component" value="Unassembled WGS sequence"/>
</dbReference>
<dbReference type="SMART" id="SM00855">
    <property type="entry name" value="PGAM"/>
    <property type="match status" value="1"/>
</dbReference>
<dbReference type="EMBL" id="MFJE01000005">
    <property type="protein sequence ID" value="OGG15206.1"/>
    <property type="molecule type" value="Genomic_DNA"/>
</dbReference>
<dbReference type="STRING" id="1798375.A2773_04965"/>
<evidence type="ECO:0008006" key="4">
    <source>
        <dbReference type="Google" id="ProtNLM"/>
    </source>
</evidence>
<dbReference type="AlphaFoldDB" id="A0A1F5ZRS6"/>